<proteinExistence type="predicted"/>
<name>Q6NG75_CORDI</name>
<evidence type="ECO:0000256" key="1">
    <source>
        <dbReference type="SAM" id="SignalP"/>
    </source>
</evidence>
<keyword evidence="1" id="KW-0732">Signal</keyword>
<gene>
    <name evidence="2" type="ordered locus">DIP1655</name>
</gene>
<dbReference type="EMBL" id="BX248358">
    <property type="protein sequence ID" value="CAE50184.1"/>
    <property type="molecule type" value="Genomic_DNA"/>
</dbReference>
<dbReference type="HOGENOM" id="CLU_105843_0_0_11"/>
<dbReference type="Pfam" id="PF08310">
    <property type="entry name" value="LGFP"/>
    <property type="match status" value="2"/>
</dbReference>
<organism evidence="2 3">
    <name type="scientific">Corynebacterium diphtheriae (strain ATCC 700971 / NCTC 13129 / Biotype gravis)</name>
    <dbReference type="NCBI Taxonomy" id="257309"/>
    <lineage>
        <taxon>Bacteria</taxon>
        <taxon>Bacillati</taxon>
        <taxon>Actinomycetota</taxon>
        <taxon>Actinomycetes</taxon>
        <taxon>Mycobacteriales</taxon>
        <taxon>Corynebacteriaceae</taxon>
        <taxon>Corynebacterium</taxon>
    </lineage>
</organism>
<dbReference type="KEGG" id="cdi:DIP1655"/>
<dbReference type="AlphaFoldDB" id="Q6NG75"/>
<dbReference type="Proteomes" id="UP000002198">
    <property type="component" value="Chromosome"/>
</dbReference>
<sequence>MKSLKQLSVVVAVCTSISLAGTGVAGANVFHGHWIGGRIEEAYHRLGGWNTFGDATTDERIAKNNGRFQVFAKDSSIYWHAGVDNGIAHQVGGRIRNKWGDLGWEGAALGYPITDELKTPDGVGRFNHFQGGSIYWSPDTDAHQVWGGIRDKWG</sequence>
<dbReference type="InterPro" id="IPR013207">
    <property type="entry name" value="LGFP"/>
</dbReference>
<feature type="chain" id="PRO_5038550917" evidence="1">
    <location>
        <begin position="21"/>
        <end position="154"/>
    </location>
</feature>
<reference evidence="2 3" key="1">
    <citation type="journal article" date="2003" name="Nucleic Acids Res.">
        <title>The complete genome sequence and analysis of Corynebacterium diphtheriae NCTC13129.</title>
        <authorList>
            <person name="Cerdeno-Tarraga A.M."/>
            <person name="Efstratiou A."/>
            <person name="Dover L.G."/>
            <person name="Holden M.T.G."/>
            <person name="Pallen M."/>
            <person name="Bentley S.D."/>
            <person name="Besra G.S."/>
            <person name="Churcher C."/>
            <person name="James K.D."/>
            <person name="De Zoysa A."/>
            <person name="Chillingworth T."/>
            <person name="Cronin A."/>
            <person name="Dowd L."/>
            <person name="Feltwell T."/>
            <person name="Hamlin N."/>
            <person name="Holroyd S."/>
            <person name="Jagels K."/>
            <person name="Moule S."/>
            <person name="Quail M.A."/>
            <person name="Rabbinowitsch E."/>
            <person name="Rutherford K."/>
            <person name="Thomson N.R."/>
            <person name="Unwin L."/>
            <person name="Whitehead S."/>
            <person name="Barrell B.G.Parkhill.J."/>
        </authorList>
    </citation>
    <scope>NUCLEOTIDE SEQUENCE [LARGE SCALE GENOMIC DNA]</scope>
    <source>
        <strain evidence="3">ATCC 700971 / NCTC 13129 / Biotype gravis</strain>
    </source>
</reference>
<evidence type="ECO:0000313" key="3">
    <source>
        <dbReference type="Proteomes" id="UP000002198"/>
    </source>
</evidence>
<accession>Q6NG75</accession>
<evidence type="ECO:0000313" key="2">
    <source>
        <dbReference type="EMBL" id="CAE50184.1"/>
    </source>
</evidence>
<feature type="signal peptide" evidence="1">
    <location>
        <begin position="1"/>
        <end position="20"/>
    </location>
</feature>
<dbReference type="RefSeq" id="WP_010935228.1">
    <property type="nucleotide sequence ID" value="NC_002935.2"/>
</dbReference>
<protein>
    <submittedName>
        <fullName evidence="2">Exported protein</fullName>
    </submittedName>
</protein>
<dbReference type="STRING" id="257309.DIP1655"/>
<keyword evidence="3" id="KW-1185">Reference proteome</keyword>